<dbReference type="InterPro" id="IPR013088">
    <property type="entry name" value="Znf_NHR/GATA"/>
</dbReference>
<reference evidence="3" key="1">
    <citation type="submission" date="2019-10" db="EMBL/GenBank/DDBJ databases">
        <authorList>
            <consortium name="DOE Joint Genome Institute"/>
            <person name="Kuo A."/>
            <person name="Miyauchi S."/>
            <person name="Kiss E."/>
            <person name="Drula E."/>
            <person name="Kohler A."/>
            <person name="Sanchez-Garcia M."/>
            <person name="Andreopoulos B."/>
            <person name="Barry K.W."/>
            <person name="Bonito G."/>
            <person name="Buee M."/>
            <person name="Carver A."/>
            <person name="Chen C."/>
            <person name="Cichocki N."/>
            <person name="Clum A."/>
            <person name="Culley D."/>
            <person name="Crous P.W."/>
            <person name="Fauchery L."/>
            <person name="Girlanda M."/>
            <person name="Hayes R."/>
            <person name="Keri Z."/>
            <person name="LaButti K."/>
            <person name="Lipzen A."/>
            <person name="Lombard V."/>
            <person name="Magnuson J."/>
            <person name="Maillard F."/>
            <person name="Morin E."/>
            <person name="Murat C."/>
            <person name="Nolan M."/>
            <person name="Ohm R."/>
            <person name="Pangilinan J."/>
            <person name="Pereira M."/>
            <person name="Perotto S."/>
            <person name="Peter M."/>
            <person name="Riley R."/>
            <person name="Sitrit Y."/>
            <person name="Stielow B."/>
            <person name="Szollosi G."/>
            <person name="Zifcakova L."/>
            <person name="Stursova M."/>
            <person name="Spatafora J.W."/>
            <person name="Tedersoo L."/>
            <person name="Vaario L.-M."/>
            <person name="Yamada A."/>
            <person name="Yan M."/>
            <person name="Wang P."/>
            <person name="Xu J."/>
            <person name="Bruns T."/>
            <person name="Baldrian P."/>
            <person name="Vilgalys R."/>
            <person name="Henrissat B."/>
            <person name="Grigoriev I.V."/>
            <person name="Hibbett D."/>
            <person name="Nagy L.G."/>
            <person name="Martin F.M."/>
        </authorList>
    </citation>
    <scope>NUCLEOTIDE SEQUENCE</scope>
    <source>
        <strain evidence="3">Prilba</strain>
    </source>
</reference>
<keyword evidence="1" id="KW-0862">Zinc</keyword>
<sequence>GPGGDEISYTEEANTKISNRLRRRCFNCKATETSTWRRSVLSPGKLLCNKCGLFERTHAIPRPKKFPRRR</sequence>
<dbReference type="AlphaFoldDB" id="A0A9P5K047"/>
<reference evidence="3" key="2">
    <citation type="journal article" date="2020" name="Nat. Commun.">
        <title>Large-scale genome sequencing of mycorrhizal fungi provides insights into the early evolution of symbiotic traits.</title>
        <authorList>
            <person name="Miyauchi S."/>
            <person name="Kiss E."/>
            <person name="Kuo A."/>
            <person name="Drula E."/>
            <person name="Kohler A."/>
            <person name="Sanchez-Garcia M."/>
            <person name="Morin E."/>
            <person name="Andreopoulos B."/>
            <person name="Barry K.W."/>
            <person name="Bonito G."/>
            <person name="Buee M."/>
            <person name="Carver A."/>
            <person name="Chen C."/>
            <person name="Cichocki N."/>
            <person name="Clum A."/>
            <person name="Culley D."/>
            <person name="Crous P.W."/>
            <person name="Fauchery L."/>
            <person name="Girlanda M."/>
            <person name="Hayes R.D."/>
            <person name="Keri Z."/>
            <person name="LaButti K."/>
            <person name="Lipzen A."/>
            <person name="Lombard V."/>
            <person name="Magnuson J."/>
            <person name="Maillard F."/>
            <person name="Murat C."/>
            <person name="Nolan M."/>
            <person name="Ohm R.A."/>
            <person name="Pangilinan J."/>
            <person name="Pereira M.F."/>
            <person name="Perotto S."/>
            <person name="Peter M."/>
            <person name="Pfister S."/>
            <person name="Riley R."/>
            <person name="Sitrit Y."/>
            <person name="Stielow J.B."/>
            <person name="Szollosi G."/>
            <person name="Zifcakova L."/>
            <person name="Stursova M."/>
            <person name="Spatafora J.W."/>
            <person name="Tedersoo L."/>
            <person name="Vaario L.M."/>
            <person name="Yamada A."/>
            <person name="Yan M."/>
            <person name="Wang P."/>
            <person name="Xu J."/>
            <person name="Bruns T."/>
            <person name="Baldrian P."/>
            <person name="Vilgalys R."/>
            <person name="Dunand C."/>
            <person name="Henrissat B."/>
            <person name="Grigoriev I.V."/>
            <person name="Hibbett D."/>
            <person name="Nagy L.G."/>
            <person name="Martin F.M."/>
        </authorList>
    </citation>
    <scope>NUCLEOTIDE SEQUENCE</scope>
    <source>
        <strain evidence="3">Prilba</strain>
    </source>
</reference>
<name>A0A9P5K047_9AGAM</name>
<dbReference type="EMBL" id="WHVB01000018">
    <property type="protein sequence ID" value="KAF8473686.1"/>
    <property type="molecule type" value="Genomic_DNA"/>
</dbReference>
<dbReference type="GO" id="GO:0043565">
    <property type="term" value="F:sequence-specific DNA binding"/>
    <property type="evidence" value="ECO:0007669"/>
    <property type="project" value="InterPro"/>
</dbReference>
<dbReference type="GO" id="GO:0006355">
    <property type="term" value="P:regulation of DNA-templated transcription"/>
    <property type="evidence" value="ECO:0007669"/>
    <property type="project" value="InterPro"/>
</dbReference>
<dbReference type="SUPFAM" id="SSF57716">
    <property type="entry name" value="Glucocorticoid receptor-like (DNA-binding domain)"/>
    <property type="match status" value="1"/>
</dbReference>
<evidence type="ECO:0000256" key="1">
    <source>
        <dbReference type="PROSITE-ProRule" id="PRU00094"/>
    </source>
</evidence>
<feature type="non-terminal residue" evidence="3">
    <location>
        <position position="1"/>
    </location>
</feature>
<keyword evidence="1" id="KW-0479">Metal-binding</keyword>
<evidence type="ECO:0000313" key="4">
    <source>
        <dbReference type="Proteomes" id="UP000759537"/>
    </source>
</evidence>
<feature type="domain" description="GATA-type" evidence="2">
    <location>
        <begin position="19"/>
        <end position="70"/>
    </location>
</feature>
<feature type="non-terminal residue" evidence="3">
    <location>
        <position position="70"/>
    </location>
</feature>
<dbReference type="Proteomes" id="UP000759537">
    <property type="component" value="Unassembled WGS sequence"/>
</dbReference>
<dbReference type="InterPro" id="IPR000679">
    <property type="entry name" value="Znf_GATA"/>
</dbReference>
<proteinExistence type="predicted"/>
<dbReference type="Gene3D" id="3.30.50.10">
    <property type="entry name" value="Erythroid Transcription Factor GATA-1, subunit A"/>
    <property type="match status" value="1"/>
</dbReference>
<dbReference type="OrthoDB" id="515401at2759"/>
<evidence type="ECO:0000259" key="2">
    <source>
        <dbReference type="PROSITE" id="PS50114"/>
    </source>
</evidence>
<organism evidence="3 4">
    <name type="scientific">Russula ochroleuca</name>
    <dbReference type="NCBI Taxonomy" id="152965"/>
    <lineage>
        <taxon>Eukaryota</taxon>
        <taxon>Fungi</taxon>
        <taxon>Dikarya</taxon>
        <taxon>Basidiomycota</taxon>
        <taxon>Agaricomycotina</taxon>
        <taxon>Agaricomycetes</taxon>
        <taxon>Russulales</taxon>
        <taxon>Russulaceae</taxon>
        <taxon>Russula</taxon>
    </lineage>
</organism>
<comment type="caution">
    <text evidence="3">The sequence shown here is derived from an EMBL/GenBank/DDBJ whole genome shotgun (WGS) entry which is preliminary data.</text>
</comment>
<dbReference type="Pfam" id="PF00320">
    <property type="entry name" value="GATA"/>
    <property type="match status" value="1"/>
</dbReference>
<accession>A0A9P5K047</accession>
<keyword evidence="4" id="KW-1185">Reference proteome</keyword>
<gene>
    <name evidence="3" type="ORF">DFH94DRAFT_619973</name>
</gene>
<protein>
    <recommendedName>
        <fullName evidence="2">GATA-type domain-containing protein</fullName>
    </recommendedName>
</protein>
<dbReference type="PROSITE" id="PS50114">
    <property type="entry name" value="GATA_ZN_FINGER_2"/>
    <property type="match status" value="1"/>
</dbReference>
<dbReference type="SMART" id="SM00401">
    <property type="entry name" value="ZnF_GATA"/>
    <property type="match status" value="1"/>
</dbReference>
<keyword evidence="1" id="KW-0863">Zinc-finger</keyword>
<dbReference type="GO" id="GO:0008270">
    <property type="term" value="F:zinc ion binding"/>
    <property type="evidence" value="ECO:0007669"/>
    <property type="project" value="UniProtKB-KW"/>
</dbReference>
<evidence type="ECO:0000313" key="3">
    <source>
        <dbReference type="EMBL" id="KAF8473686.1"/>
    </source>
</evidence>